<organism evidence="4 5">
    <name type="scientific">Sinobacterium norvegicum</name>
    <dbReference type="NCBI Taxonomy" id="1641715"/>
    <lineage>
        <taxon>Bacteria</taxon>
        <taxon>Pseudomonadati</taxon>
        <taxon>Pseudomonadota</taxon>
        <taxon>Gammaproteobacteria</taxon>
        <taxon>Cellvibrionales</taxon>
        <taxon>Spongiibacteraceae</taxon>
        <taxon>Sinobacterium</taxon>
    </lineage>
</organism>
<feature type="region of interest" description="Disordered" evidence="2">
    <location>
        <begin position="33"/>
        <end position="61"/>
    </location>
</feature>
<comment type="caution">
    <text evidence="4">The sequence shown here is derived from an EMBL/GenBank/DDBJ whole genome shotgun (WGS) entry which is preliminary data.</text>
</comment>
<evidence type="ECO:0000313" key="4">
    <source>
        <dbReference type="EMBL" id="CAH0993193.1"/>
    </source>
</evidence>
<reference evidence="4" key="1">
    <citation type="submission" date="2021-12" db="EMBL/GenBank/DDBJ databases">
        <authorList>
            <person name="Rodrigo-Torres L."/>
            <person name="Arahal R. D."/>
            <person name="Lucena T."/>
        </authorList>
    </citation>
    <scope>NUCLEOTIDE SEQUENCE</scope>
    <source>
        <strain evidence="4">CECT 8267</strain>
    </source>
</reference>
<dbReference type="RefSeq" id="WP_237445872.1">
    <property type="nucleotide sequence ID" value="NZ_CAKLPX010000005.1"/>
</dbReference>
<keyword evidence="3" id="KW-0472">Membrane</keyword>
<sequence>MPKKENDDLLDIPSMVPDSDDVRVTAAAKVRARKPAQAKTAASTKTAAPSRPQQTVAASGESGGGFWMTAAILALLLALLSSAGAVFLYQQIQLTIKDLNQADARLVSLENKLLSTDESMSESTDMMRIKISEMGKQLDVNFKEIDKLWAARNSLVKTSKASSGQLSTQAKQVKTLQGELKTKLANLKKTVDTANQNQAKLNNVADQSLAVSLAVDSLQQALDEQQQQMRQLVDADNKLKSTNASVDKRLKDHDEWVASFNGYRKQVNQRLAALEQKTGG</sequence>
<evidence type="ECO:0000256" key="3">
    <source>
        <dbReference type="SAM" id="Phobius"/>
    </source>
</evidence>
<evidence type="ECO:0008006" key="6">
    <source>
        <dbReference type="Google" id="ProtNLM"/>
    </source>
</evidence>
<evidence type="ECO:0000256" key="1">
    <source>
        <dbReference type="SAM" id="Coils"/>
    </source>
</evidence>
<accession>A0ABM9AIY4</accession>
<feature type="compositionally biased region" description="Low complexity" evidence="2">
    <location>
        <begin position="37"/>
        <end position="50"/>
    </location>
</feature>
<keyword evidence="5" id="KW-1185">Reference proteome</keyword>
<evidence type="ECO:0000313" key="5">
    <source>
        <dbReference type="Proteomes" id="UP000838100"/>
    </source>
</evidence>
<keyword evidence="3" id="KW-0812">Transmembrane</keyword>
<protein>
    <recommendedName>
        <fullName evidence="6">Chromosome partition protein Smc</fullName>
    </recommendedName>
</protein>
<dbReference type="EMBL" id="CAKLPX010000005">
    <property type="protein sequence ID" value="CAH0993193.1"/>
    <property type="molecule type" value="Genomic_DNA"/>
</dbReference>
<gene>
    <name evidence="4" type="ORF">SIN8267_03334</name>
</gene>
<dbReference type="Proteomes" id="UP000838100">
    <property type="component" value="Unassembled WGS sequence"/>
</dbReference>
<proteinExistence type="predicted"/>
<name>A0ABM9AIY4_9GAMM</name>
<feature type="transmembrane region" description="Helical" evidence="3">
    <location>
        <begin position="66"/>
        <end position="89"/>
    </location>
</feature>
<evidence type="ECO:0000256" key="2">
    <source>
        <dbReference type="SAM" id="MobiDB-lite"/>
    </source>
</evidence>
<keyword evidence="3" id="KW-1133">Transmembrane helix</keyword>
<feature type="coiled-coil region" evidence="1">
    <location>
        <begin position="177"/>
        <end position="242"/>
    </location>
</feature>
<keyword evidence="1" id="KW-0175">Coiled coil</keyword>